<reference evidence="6" key="2">
    <citation type="submission" date="2022-06" db="UniProtKB">
        <authorList>
            <consortium name="EnsemblMetazoa"/>
        </authorList>
    </citation>
    <scope>IDENTIFICATION</scope>
    <source>
        <strain evidence="6">DF5081</strain>
    </source>
</reference>
<dbReference type="GO" id="GO:1902977">
    <property type="term" value="P:mitotic DNA replication preinitiation complex assembly"/>
    <property type="evidence" value="ECO:0007669"/>
    <property type="project" value="TreeGrafter"/>
</dbReference>
<evidence type="ECO:0000256" key="3">
    <source>
        <dbReference type="ARBA" id="ARBA00022705"/>
    </source>
</evidence>
<dbReference type="GO" id="GO:0000727">
    <property type="term" value="P:double-strand break repair via break-induced replication"/>
    <property type="evidence" value="ECO:0007669"/>
    <property type="project" value="TreeGrafter"/>
</dbReference>
<dbReference type="AlphaFoldDB" id="A0A8R1I7R2"/>
<sequence length="114" mass="13037">MIDSRHFLHNTVGFMLRAFASMKKGRNSKPLIAMFPLSGERSGWLVVTGVMPIGTSYEDYLWKSCIGRAFSRVKKNAPNLRIVEDSFHPDIIRLKSEDRTRFIDNLQCIFDGNA</sequence>
<organism evidence="6 7">
    <name type="scientific">Caenorhabditis japonica</name>
    <dbReference type="NCBI Taxonomy" id="281687"/>
    <lineage>
        <taxon>Eukaryota</taxon>
        <taxon>Metazoa</taxon>
        <taxon>Ecdysozoa</taxon>
        <taxon>Nematoda</taxon>
        <taxon>Chromadorea</taxon>
        <taxon>Rhabditida</taxon>
        <taxon>Rhabditina</taxon>
        <taxon>Rhabditomorpha</taxon>
        <taxon>Rhabditoidea</taxon>
        <taxon>Rhabditidae</taxon>
        <taxon>Peloderinae</taxon>
        <taxon>Caenorhabditis</taxon>
    </lineage>
</organism>
<evidence type="ECO:0000256" key="4">
    <source>
        <dbReference type="ARBA" id="ARBA00023242"/>
    </source>
</evidence>
<dbReference type="GO" id="GO:0006270">
    <property type="term" value="P:DNA replication initiation"/>
    <property type="evidence" value="ECO:0007669"/>
    <property type="project" value="InterPro"/>
</dbReference>
<evidence type="ECO:0000313" key="6">
    <source>
        <dbReference type="EnsemblMetazoa" id="CJA27910b.1"/>
    </source>
</evidence>
<dbReference type="GO" id="GO:0003697">
    <property type="term" value="F:single-stranded DNA binding"/>
    <property type="evidence" value="ECO:0007669"/>
    <property type="project" value="TreeGrafter"/>
</dbReference>
<dbReference type="Proteomes" id="UP000005237">
    <property type="component" value="Unassembled WGS sequence"/>
</dbReference>
<keyword evidence="4" id="KW-0539">Nucleus</keyword>
<dbReference type="InterPro" id="IPR003874">
    <property type="entry name" value="CDC45"/>
</dbReference>
<dbReference type="PANTHER" id="PTHR10507:SF0">
    <property type="entry name" value="CELL DIVISION CONTROL PROTEIN 45 HOMOLOG"/>
    <property type="match status" value="1"/>
</dbReference>
<keyword evidence="5" id="KW-0131">Cell cycle</keyword>
<name>A0A8R1I7R2_CAEJA</name>
<evidence type="ECO:0000256" key="1">
    <source>
        <dbReference type="ARBA" id="ARBA00004123"/>
    </source>
</evidence>
<comment type="subcellular location">
    <subcellularLocation>
        <location evidence="1">Nucleus</location>
    </subcellularLocation>
</comment>
<evidence type="ECO:0000313" key="7">
    <source>
        <dbReference type="Proteomes" id="UP000005237"/>
    </source>
</evidence>
<dbReference type="PANTHER" id="PTHR10507">
    <property type="entry name" value="CDC45-RELATED PROTEIN"/>
    <property type="match status" value="1"/>
</dbReference>
<keyword evidence="7" id="KW-1185">Reference proteome</keyword>
<proteinExistence type="inferred from homology"/>
<dbReference type="GO" id="GO:0003688">
    <property type="term" value="F:DNA replication origin binding"/>
    <property type="evidence" value="ECO:0007669"/>
    <property type="project" value="TreeGrafter"/>
</dbReference>
<keyword evidence="3" id="KW-0235">DNA replication</keyword>
<dbReference type="GO" id="GO:0003682">
    <property type="term" value="F:chromatin binding"/>
    <property type="evidence" value="ECO:0007669"/>
    <property type="project" value="TreeGrafter"/>
</dbReference>
<evidence type="ECO:0000256" key="5">
    <source>
        <dbReference type="ARBA" id="ARBA00023306"/>
    </source>
</evidence>
<evidence type="ECO:0000256" key="2">
    <source>
        <dbReference type="ARBA" id="ARBA00010727"/>
    </source>
</evidence>
<dbReference type="GO" id="GO:0031261">
    <property type="term" value="C:DNA replication preinitiation complex"/>
    <property type="evidence" value="ECO:0007669"/>
    <property type="project" value="TreeGrafter"/>
</dbReference>
<accession>A0A8R1I7R2</accession>
<comment type="similarity">
    <text evidence="2">Belongs to the CDC45 family.</text>
</comment>
<protein>
    <submittedName>
        <fullName evidence="6">Uncharacterized protein</fullName>
    </submittedName>
</protein>
<dbReference type="EnsemblMetazoa" id="CJA27910b.1">
    <property type="protein sequence ID" value="CJA27910b.1"/>
    <property type="gene ID" value="WBGene00183483"/>
</dbReference>
<reference evidence="7" key="1">
    <citation type="submission" date="2010-08" db="EMBL/GenBank/DDBJ databases">
        <authorList>
            <consortium name="Caenorhabditis japonica Sequencing Consortium"/>
            <person name="Wilson R.K."/>
        </authorList>
    </citation>
    <scope>NUCLEOTIDE SEQUENCE [LARGE SCALE GENOMIC DNA]</scope>
    <source>
        <strain evidence="7">DF5081</strain>
    </source>
</reference>